<dbReference type="InterPro" id="IPR035906">
    <property type="entry name" value="MetI-like_sf"/>
</dbReference>
<evidence type="ECO:0000256" key="3">
    <source>
        <dbReference type="ARBA" id="ARBA00022475"/>
    </source>
</evidence>
<dbReference type="PROSITE" id="PS50928">
    <property type="entry name" value="ABC_TM1"/>
    <property type="match status" value="1"/>
</dbReference>
<dbReference type="EMBL" id="JBHRXX010000007">
    <property type="protein sequence ID" value="MFC3685155.1"/>
    <property type="molecule type" value="Genomic_DNA"/>
</dbReference>
<dbReference type="CDD" id="cd06261">
    <property type="entry name" value="TM_PBP2"/>
    <property type="match status" value="1"/>
</dbReference>
<name>A0ABV7W5R7_9BURK</name>
<feature type="transmembrane region" description="Helical" evidence="7">
    <location>
        <begin position="279"/>
        <end position="302"/>
    </location>
</feature>
<keyword evidence="6 7" id="KW-0472">Membrane</keyword>
<evidence type="ECO:0000256" key="2">
    <source>
        <dbReference type="ARBA" id="ARBA00022448"/>
    </source>
</evidence>
<sequence length="333" mass="35600">MPGRLLSRLLLQVVFVLLAVGTLCFVMAESLPGDSAYRIAAGRYGYDVVNTEIAESVRAELGLDRPALVRWAAWLGQMAQGDLGRSVVLGDTVVSLLAVQLGHTLWLSLVAWALALLLGLALGLWTALRPDGWLRHAIDQLNTVLRASPSFLIGVVLSTLLAVELGWFPVAGHEEADHVVLPALTLALALCPGFTQVVRDVALRLLRSDAFEFAQVKGLPLRAALWRHALPQVLLATLAYAGVQLVLLIEGMVVVETLFAWPGIGHALVHAVIARDVPMVQGTAVTMALLFVLLSSAVDLLLHGLDPRLADAQTARRQPDAPAPANPTAEPTP</sequence>
<dbReference type="InterPro" id="IPR000515">
    <property type="entry name" value="MetI-like"/>
</dbReference>
<reference evidence="11" key="1">
    <citation type="journal article" date="2019" name="Int. J. Syst. Evol. Microbiol.">
        <title>The Global Catalogue of Microorganisms (GCM) 10K type strain sequencing project: providing services to taxonomists for standard genome sequencing and annotation.</title>
        <authorList>
            <consortium name="The Broad Institute Genomics Platform"/>
            <consortium name="The Broad Institute Genome Sequencing Center for Infectious Disease"/>
            <person name="Wu L."/>
            <person name="Ma J."/>
        </authorList>
    </citation>
    <scope>NUCLEOTIDE SEQUENCE [LARGE SCALE GENOMIC DNA]</scope>
    <source>
        <strain evidence="11">KCTC 42501</strain>
    </source>
</reference>
<gene>
    <name evidence="10" type="ORF">ACFOPI_16250</name>
</gene>
<evidence type="ECO:0000256" key="5">
    <source>
        <dbReference type="ARBA" id="ARBA00022989"/>
    </source>
</evidence>
<dbReference type="PANTHER" id="PTHR43163">
    <property type="entry name" value="DIPEPTIDE TRANSPORT SYSTEM PERMEASE PROTEIN DPPB-RELATED"/>
    <property type="match status" value="1"/>
</dbReference>
<evidence type="ECO:0000256" key="6">
    <source>
        <dbReference type="ARBA" id="ARBA00023136"/>
    </source>
</evidence>
<feature type="region of interest" description="Disordered" evidence="8">
    <location>
        <begin position="313"/>
        <end position="333"/>
    </location>
</feature>
<feature type="transmembrane region" description="Helical" evidence="7">
    <location>
        <begin position="149"/>
        <end position="168"/>
    </location>
</feature>
<keyword evidence="11" id="KW-1185">Reference proteome</keyword>
<keyword evidence="4 7" id="KW-0812">Transmembrane</keyword>
<dbReference type="PANTHER" id="PTHR43163:SF6">
    <property type="entry name" value="DIPEPTIDE TRANSPORT SYSTEM PERMEASE PROTEIN DPPB-RELATED"/>
    <property type="match status" value="1"/>
</dbReference>
<evidence type="ECO:0000256" key="1">
    <source>
        <dbReference type="ARBA" id="ARBA00004651"/>
    </source>
</evidence>
<feature type="transmembrane region" description="Helical" evidence="7">
    <location>
        <begin position="105"/>
        <end position="128"/>
    </location>
</feature>
<proteinExistence type="inferred from homology"/>
<comment type="similarity">
    <text evidence="7">Belongs to the binding-protein-dependent transport system permease family.</text>
</comment>
<comment type="caution">
    <text evidence="10">The sequence shown here is derived from an EMBL/GenBank/DDBJ whole genome shotgun (WGS) entry which is preliminary data.</text>
</comment>
<evidence type="ECO:0000256" key="4">
    <source>
        <dbReference type="ARBA" id="ARBA00022692"/>
    </source>
</evidence>
<comment type="subcellular location">
    <subcellularLocation>
        <location evidence="1 7">Cell membrane</location>
        <topology evidence="1 7">Multi-pass membrane protein</topology>
    </subcellularLocation>
</comment>
<keyword evidence="3" id="KW-1003">Cell membrane</keyword>
<feature type="compositionally biased region" description="Pro residues" evidence="8">
    <location>
        <begin position="321"/>
        <end position="333"/>
    </location>
</feature>
<feature type="transmembrane region" description="Helical" evidence="7">
    <location>
        <begin position="233"/>
        <end position="259"/>
    </location>
</feature>
<evidence type="ECO:0000259" key="9">
    <source>
        <dbReference type="PROSITE" id="PS50928"/>
    </source>
</evidence>
<protein>
    <submittedName>
        <fullName evidence="10">ABC transporter permease</fullName>
    </submittedName>
</protein>
<evidence type="ECO:0000313" key="11">
    <source>
        <dbReference type="Proteomes" id="UP001595729"/>
    </source>
</evidence>
<keyword evidence="2 7" id="KW-0813">Transport</keyword>
<dbReference type="SUPFAM" id="SSF161098">
    <property type="entry name" value="MetI-like"/>
    <property type="match status" value="1"/>
</dbReference>
<dbReference type="RefSeq" id="WP_382175924.1">
    <property type="nucleotide sequence ID" value="NZ_JBHRXX010000007.1"/>
</dbReference>
<keyword evidence="5 7" id="KW-1133">Transmembrane helix</keyword>
<accession>A0ABV7W5R7</accession>
<dbReference type="Pfam" id="PF00528">
    <property type="entry name" value="BPD_transp_1"/>
    <property type="match status" value="1"/>
</dbReference>
<dbReference type="Proteomes" id="UP001595729">
    <property type="component" value="Unassembled WGS sequence"/>
</dbReference>
<evidence type="ECO:0000313" key="10">
    <source>
        <dbReference type="EMBL" id="MFC3685155.1"/>
    </source>
</evidence>
<dbReference type="Gene3D" id="1.10.3720.10">
    <property type="entry name" value="MetI-like"/>
    <property type="match status" value="1"/>
</dbReference>
<feature type="domain" description="ABC transmembrane type-1" evidence="9">
    <location>
        <begin position="101"/>
        <end position="302"/>
    </location>
</feature>
<evidence type="ECO:0000256" key="7">
    <source>
        <dbReference type="RuleBase" id="RU363032"/>
    </source>
</evidence>
<feature type="transmembrane region" description="Helical" evidence="7">
    <location>
        <begin position="180"/>
        <end position="198"/>
    </location>
</feature>
<organism evidence="10 11">
    <name type="scientific">Hydrogenophaga luteola</name>
    <dbReference type="NCBI Taxonomy" id="1591122"/>
    <lineage>
        <taxon>Bacteria</taxon>
        <taxon>Pseudomonadati</taxon>
        <taxon>Pseudomonadota</taxon>
        <taxon>Betaproteobacteria</taxon>
        <taxon>Burkholderiales</taxon>
        <taxon>Comamonadaceae</taxon>
        <taxon>Hydrogenophaga</taxon>
    </lineage>
</organism>
<evidence type="ECO:0000256" key="8">
    <source>
        <dbReference type="SAM" id="MobiDB-lite"/>
    </source>
</evidence>